<organism evidence="2 3">
    <name type="scientific">Cylindrodendrum hubeiense</name>
    <dbReference type="NCBI Taxonomy" id="595255"/>
    <lineage>
        <taxon>Eukaryota</taxon>
        <taxon>Fungi</taxon>
        <taxon>Dikarya</taxon>
        <taxon>Ascomycota</taxon>
        <taxon>Pezizomycotina</taxon>
        <taxon>Sordariomycetes</taxon>
        <taxon>Hypocreomycetidae</taxon>
        <taxon>Hypocreales</taxon>
        <taxon>Nectriaceae</taxon>
        <taxon>Cylindrodendrum</taxon>
    </lineage>
</organism>
<evidence type="ECO:0000313" key="2">
    <source>
        <dbReference type="EMBL" id="KAF7536849.1"/>
    </source>
</evidence>
<evidence type="ECO:0000256" key="1">
    <source>
        <dbReference type="SAM" id="MobiDB-lite"/>
    </source>
</evidence>
<dbReference type="EMBL" id="JAANBB010000657">
    <property type="protein sequence ID" value="KAF7536849.1"/>
    <property type="molecule type" value="Genomic_DNA"/>
</dbReference>
<protein>
    <submittedName>
        <fullName evidence="2">Uncharacterized protein</fullName>
    </submittedName>
</protein>
<reference evidence="2" key="1">
    <citation type="submission" date="2020-03" db="EMBL/GenBank/DDBJ databases">
        <title>Draft Genome Sequence of Cylindrodendrum hubeiense.</title>
        <authorList>
            <person name="Buettner E."/>
            <person name="Kellner H."/>
        </authorList>
    </citation>
    <scope>NUCLEOTIDE SEQUENCE</scope>
    <source>
        <strain evidence="2">IHI 201604</strain>
    </source>
</reference>
<dbReference type="Proteomes" id="UP000722485">
    <property type="component" value="Unassembled WGS sequence"/>
</dbReference>
<keyword evidence="3" id="KW-1185">Reference proteome</keyword>
<gene>
    <name evidence="2" type="ORF">G7Z17_g12970</name>
</gene>
<comment type="caution">
    <text evidence="2">The sequence shown here is derived from an EMBL/GenBank/DDBJ whole genome shotgun (WGS) entry which is preliminary data.</text>
</comment>
<sequence>MSTTISAYTFDAQGMTWITCDMCSGSFQRGSQLCTLCGGSKLRRVSYDYLVKAMGPSKGSNQQSMPPKDSDSSSTHCHGHGSANGNKV</sequence>
<proteinExistence type="predicted"/>
<dbReference type="OrthoDB" id="5087153at2759"/>
<feature type="region of interest" description="Disordered" evidence="1">
    <location>
        <begin position="54"/>
        <end position="88"/>
    </location>
</feature>
<dbReference type="AlphaFoldDB" id="A0A9P5GWP4"/>
<evidence type="ECO:0000313" key="3">
    <source>
        <dbReference type="Proteomes" id="UP000722485"/>
    </source>
</evidence>
<name>A0A9P5GWP4_9HYPO</name>
<accession>A0A9P5GWP4</accession>